<dbReference type="RefSeq" id="WP_119810651.1">
    <property type="nucleotide sequence ID" value="NZ_QYUP01000094.1"/>
</dbReference>
<dbReference type="AlphaFoldDB" id="A0A418XXY4"/>
<reference evidence="3 4" key="1">
    <citation type="submission" date="2018-09" db="EMBL/GenBank/DDBJ databases">
        <authorList>
            <person name="Zhu H."/>
        </authorList>
    </citation>
    <scope>NUCLEOTIDE SEQUENCE [LARGE SCALE GENOMIC DNA]</scope>
    <source>
        <strain evidence="3 4">K1S02-61</strain>
    </source>
</reference>
<proteinExistence type="predicted"/>
<sequence length="148" mass="16258">MKPPAFIPIRRQRGVAAIEFALIITLLLTLLFGIIEFSRVTFYWNAATEATRLGARLAVVCDFDASVIKTRMANLFPVIPADNISIDYLPDGCAIDTCQQVKVKVAPAAVVTYIPFLKFTPKFPPFSTTLPRESMKSTFGGVANPVCM</sequence>
<evidence type="ECO:0000313" key="3">
    <source>
        <dbReference type="EMBL" id="RJG17808.1"/>
    </source>
</evidence>
<dbReference type="InterPro" id="IPR012495">
    <property type="entry name" value="TadE-like_dom"/>
</dbReference>
<organism evidence="3 4">
    <name type="scientific">Massilia cavernae</name>
    <dbReference type="NCBI Taxonomy" id="2320864"/>
    <lineage>
        <taxon>Bacteria</taxon>
        <taxon>Pseudomonadati</taxon>
        <taxon>Pseudomonadota</taxon>
        <taxon>Betaproteobacteria</taxon>
        <taxon>Burkholderiales</taxon>
        <taxon>Oxalobacteraceae</taxon>
        <taxon>Telluria group</taxon>
        <taxon>Massilia</taxon>
    </lineage>
</organism>
<evidence type="ECO:0000259" key="2">
    <source>
        <dbReference type="Pfam" id="PF07811"/>
    </source>
</evidence>
<feature type="transmembrane region" description="Helical" evidence="1">
    <location>
        <begin position="15"/>
        <end position="35"/>
    </location>
</feature>
<keyword evidence="1" id="KW-1133">Transmembrane helix</keyword>
<protein>
    <submittedName>
        <fullName evidence="3">Pilus assembly protein</fullName>
    </submittedName>
</protein>
<keyword evidence="1" id="KW-0812">Transmembrane</keyword>
<dbReference type="OrthoDB" id="5397339at2"/>
<dbReference type="Pfam" id="PF07811">
    <property type="entry name" value="TadE"/>
    <property type="match status" value="1"/>
</dbReference>
<evidence type="ECO:0000256" key="1">
    <source>
        <dbReference type="SAM" id="Phobius"/>
    </source>
</evidence>
<gene>
    <name evidence="3" type="ORF">D3872_10075</name>
</gene>
<evidence type="ECO:0000313" key="4">
    <source>
        <dbReference type="Proteomes" id="UP000284006"/>
    </source>
</evidence>
<dbReference type="Proteomes" id="UP000284006">
    <property type="component" value="Unassembled WGS sequence"/>
</dbReference>
<accession>A0A418XXY4</accession>
<keyword evidence="4" id="KW-1185">Reference proteome</keyword>
<feature type="domain" description="TadE-like" evidence="2">
    <location>
        <begin position="14"/>
        <end position="56"/>
    </location>
</feature>
<comment type="caution">
    <text evidence="3">The sequence shown here is derived from an EMBL/GenBank/DDBJ whole genome shotgun (WGS) entry which is preliminary data.</text>
</comment>
<name>A0A418XXY4_9BURK</name>
<keyword evidence="1" id="KW-0472">Membrane</keyword>
<dbReference type="EMBL" id="QYUP01000094">
    <property type="protein sequence ID" value="RJG17808.1"/>
    <property type="molecule type" value="Genomic_DNA"/>
</dbReference>